<comment type="caution">
    <text evidence="8">The sequence shown here is derived from an EMBL/GenBank/DDBJ whole genome shotgun (WGS) entry which is preliminary data.</text>
</comment>
<dbReference type="PANTHER" id="PTHR32322:SF2">
    <property type="entry name" value="EAMA DOMAIN-CONTAINING PROTEIN"/>
    <property type="match status" value="1"/>
</dbReference>
<dbReference type="RefSeq" id="WP_248204563.1">
    <property type="nucleotide sequence ID" value="NZ_JALNMH010000001.1"/>
</dbReference>
<keyword evidence="4 6" id="KW-1133">Transmembrane helix</keyword>
<name>A0ABT0GDJ3_9GAMM</name>
<evidence type="ECO:0000259" key="7">
    <source>
        <dbReference type="Pfam" id="PF00892"/>
    </source>
</evidence>
<proteinExistence type="inferred from homology"/>
<accession>A0ABT0GDJ3</accession>
<feature type="transmembrane region" description="Helical" evidence="6">
    <location>
        <begin position="192"/>
        <end position="209"/>
    </location>
</feature>
<evidence type="ECO:0000256" key="6">
    <source>
        <dbReference type="SAM" id="Phobius"/>
    </source>
</evidence>
<feature type="transmembrane region" description="Helical" evidence="6">
    <location>
        <begin position="251"/>
        <end position="270"/>
    </location>
</feature>
<feature type="transmembrane region" description="Helical" evidence="6">
    <location>
        <begin position="160"/>
        <end position="180"/>
    </location>
</feature>
<dbReference type="InterPro" id="IPR037185">
    <property type="entry name" value="EmrE-like"/>
</dbReference>
<feature type="transmembrane region" description="Helical" evidence="6">
    <location>
        <begin position="131"/>
        <end position="148"/>
    </location>
</feature>
<feature type="transmembrane region" description="Helical" evidence="6">
    <location>
        <begin position="282"/>
        <end position="303"/>
    </location>
</feature>
<dbReference type="PANTHER" id="PTHR32322">
    <property type="entry name" value="INNER MEMBRANE TRANSPORTER"/>
    <property type="match status" value="1"/>
</dbReference>
<feature type="domain" description="EamA" evidence="7">
    <location>
        <begin position="12"/>
        <end position="146"/>
    </location>
</feature>
<feature type="transmembrane region" description="Helical" evidence="6">
    <location>
        <begin position="76"/>
        <end position="95"/>
    </location>
</feature>
<dbReference type="SUPFAM" id="SSF103481">
    <property type="entry name" value="Multidrug resistance efflux transporter EmrE"/>
    <property type="match status" value="2"/>
</dbReference>
<feature type="transmembrane region" description="Helical" evidence="6">
    <location>
        <begin position="12"/>
        <end position="31"/>
    </location>
</feature>
<dbReference type="InterPro" id="IPR050638">
    <property type="entry name" value="AA-Vitamin_Transporters"/>
</dbReference>
<evidence type="ECO:0000313" key="8">
    <source>
        <dbReference type="EMBL" id="MCK7592412.1"/>
    </source>
</evidence>
<dbReference type="InterPro" id="IPR000620">
    <property type="entry name" value="EamA_dom"/>
</dbReference>
<feature type="domain" description="EamA" evidence="7">
    <location>
        <begin position="162"/>
        <end position="301"/>
    </location>
</feature>
<dbReference type="Gene3D" id="1.10.3730.20">
    <property type="match status" value="1"/>
</dbReference>
<dbReference type="Proteomes" id="UP001431449">
    <property type="component" value="Unassembled WGS sequence"/>
</dbReference>
<keyword evidence="3 6" id="KW-0812">Transmembrane</keyword>
<feature type="transmembrane region" description="Helical" evidence="6">
    <location>
        <begin position="107"/>
        <end position="124"/>
    </location>
</feature>
<sequence length="308" mass="32968">MSLHTVSGRWQLGLLLAFATASFWATLPVALKGVLGALDALTVTWFRFAFAALGMGLWLASRRGFAPLARLAPRHWGLLLLAGATLIGNYVFYLFGLDRTSPGNAQLLIQLAPLLMALGGIFVFGERFSLGQWLGLLLVTGGLGLFFADQLGRQADAGAYGTGAALIVLAALVWAIYALLQKQLLRQLGSQTILWCIYLLAAVVLLPFAEPARLWTLSSTQWWLLVYCAFNTLAAYGAFAEALAHWEASRVSVVLALTPLLTLVTVEVAHRLAPVWVSPESIGLLGGLGAALVVGGSILTSLLGRRRV</sequence>
<evidence type="ECO:0000313" key="9">
    <source>
        <dbReference type="Proteomes" id="UP001431449"/>
    </source>
</evidence>
<evidence type="ECO:0000256" key="4">
    <source>
        <dbReference type="ARBA" id="ARBA00022989"/>
    </source>
</evidence>
<comment type="similarity">
    <text evidence="2">Belongs to the EamA transporter family.</text>
</comment>
<comment type="subcellular location">
    <subcellularLocation>
        <location evidence="1">Membrane</location>
        <topology evidence="1">Multi-pass membrane protein</topology>
    </subcellularLocation>
</comment>
<organism evidence="8 9">
    <name type="scientific">Pseudomarimonas salicorniae</name>
    <dbReference type="NCBI Taxonomy" id="2933270"/>
    <lineage>
        <taxon>Bacteria</taxon>
        <taxon>Pseudomonadati</taxon>
        <taxon>Pseudomonadota</taxon>
        <taxon>Gammaproteobacteria</taxon>
        <taxon>Lysobacterales</taxon>
        <taxon>Lysobacteraceae</taxon>
        <taxon>Pseudomarimonas</taxon>
    </lineage>
</organism>
<evidence type="ECO:0000256" key="1">
    <source>
        <dbReference type="ARBA" id="ARBA00004141"/>
    </source>
</evidence>
<keyword evidence="5 6" id="KW-0472">Membrane</keyword>
<feature type="transmembrane region" description="Helical" evidence="6">
    <location>
        <begin position="221"/>
        <end position="239"/>
    </location>
</feature>
<evidence type="ECO:0000256" key="3">
    <source>
        <dbReference type="ARBA" id="ARBA00022692"/>
    </source>
</evidence>
<dbReference type="EMBL" id="JALNMH010000001">
    <property type="protein sequence ID" value="MCK7592412.1"/>
    <property type="molecule type" value="Genomic_DNA"/>
</dbReference>
<protein>
    <submittedName>
        <fullName evidence="8">DMT family transporter</fullName>
    </submittedName>
</protein>
<feature type="transmembrane region" description="Helical" evidence="6">
    <location>
        <begin position="43"/>
        <end position="60"/>
    </location>
</feature>
<evidence type="ECO:0000256" key="2">
    <source>
        <dbReference type="ARBA" id="ARBA00007362"/>
    </source>
</evidence>
<gene>
    <name evidence="8" type="ORF">M0G41_01870</name>
</gene>
<evidence type="ECO:0000256" key="5">
    <source>
        <dbReference type="ARBA" id="ARBA00023136"/>
    </source>
</evidence>
<dbReference type="Pfam" id="PF00892">
    <property type="entry name" value="EamA"/>
    <property type="match status" value="2"/>
</dbReference>
<keyword evidence="9" id="KW-1185">Reference proteome</keyword>
<reference evidence="8" key="1">
    <citation type="submission" date="2022-04" db="EMBL/GenBank/DDBJ databases">
        <title>Lysobacter sp. CAU 1642 isolated from sea sand.</title>
        <authorList>
            <person name="Kim W."/>
        </authorList>
    </citation>
    <scope>NUCLEOTIDE SEQUENCE</scope>
    <source>
        <strain evidence="8">CAU 1642</strain>
    </source>
</reference>